<accession>A0A0H3ZM26</accession>
<dbReference type="EMBL" id="KP795523">
    <property type="protein sequence ID" value="AKN37170.1"/>
    <property type="molecule type" value="Genomic_DNA"/>
</dbReference>
<proteinExistence type="predicted"/>
<dbReference type="AlphaFoldDB" id="A0A0H3ZM26"/>
<evidence type="ECO:0000313" key="1">
    <source>
        <dbReference type="EMBL" id="AKN37170.1"/>
    </source>
</evidence>
<protein>
    <submittedName>
        <fullName evidence="1">Uncharacterized protein</fullName>
    </submittedName>
</protein>
<name>A0A0H3ZM26_9VIBR</name>
<organism evidence="1">
    <name type="scientific">Vibrio genomosp. F6</name>
    <dbReference type="NCBI Taxonomy" id="723172"/>
    <lineage>
        <taxon>Bacteria</taxon>
        <taxon>Pseudomonadati</taxon>
        <taxon>Pseudomonadota</taxon>
        <taxon>Gammaproteobacteria</taxon>
        <taxon>Vibrionales</taxon>
        <taxon>Vibrionaceae</taxon>
        <taxon>Vibrio</taxon>
    </lineage>
</organism>
<sequence length="47" mass="5238">MMNVCESIQGALYDEAAEVVNTLWPKGNESWKEVGQYFFVVAVLSAL</sequence>
<reference evidence="1" key="1">
    <citation type="journal article" date="2015" name="MBio">
        <title>Eco-Evolutionary Dynamics of Episomes among Ecologically Cohesive Bacterial Populations.</title>
        <authorList>
            <person name="Xue H."/>
            <person name="Cordero O.X."/>
            <person name="Camas F.M."/>
            <person name="Trimble W."/>
            <person name="Meyer F."/>
            <person name="Guglielmini J."/>
            <person name="Rocha E.P."/>
            <person name="Polz M.F."/>
        </authorList>
    </citation>
    <scope>NUCLEOTIDE SEQUENCE</scope>
    <source>
        <strain evidence="1">FF_146</strain>
    </source>
</reference>